<dbReference type="InterPro" id="IPR006139">
    <property type="entry name" value="D-isomer_2_OHA_DH_cat_dom"/>
</dbReference>
<proteinExistence type="inferred from homology"/>
<evidence type="ECO:0000259" key="4">
    <source>
        <dbReference type="Pfam" id="PF02826"/>
    </source>
</evidence>
<name>A0ABS9MQF6_9BURK</name>
<evidence type="ECO:0000313" key="6">
    <source>
        <dbReference type="Proteomes" id="UP001297600"/>
    </source>
</evidence>
<dbReference type="EMBL" id="JAKNCT010000005">
    <property type="protein sequence ID" value="MCG5030841.1"/>
    <property type="molecule type" value="Genomic_DNA"/>
</dbReference>
<dbReference type="Pfam" id="PF00389">
    <property type="entry name" value="2-Hacid_dh"/>
    <property type="match status" value="1"/>
</dbReference>
<gene>
    <name evidence="5" type="ORF">MAF45_05205</name>
</gene>
<comment type="caution">
    <text evidence="5">The sequence shown here is derived from an EMBL/GenBank/DDBJ whole genome shotgun (WGS) entry which is preliminary data.</text>
</comment>
<accession>A0ABS9MQF6</accession>
<dbReference type="PANTHER" id="PTHR10996:SF283">
    <property type="entry name" value="GLYOXYLATE_HYDROXYPYRUVATE REDUCTASE B"/>
    <property type="match status" value="1"/>
</dbReference>
<dbReference type="SUPFAM" id="SSF52283">
    <property type="entry name" value="Formate/glycerate dehydrogenase catalytic domain-like"/>
    <property type="match status" value="1"/>
</dbReference>
<dbReference type="Proteomes" id="UP001297600">
    <property type="component" value="Unassembled WGS sequence"/>
</dbReference>
<dbReference type="InterPro" id="IPR036291">
    <property type="entry name" value="NAD(P)-bd_dom_sf"/>
</dbReference>
<keyword evidence="1 2" id="KW-0560">Oxidoreductase</keyword>
<dbReference type="PANTHER" id="PTHR10996">
    <property type="entry name" value="2-HYDROXYACID DEHYDROGENASE-RELATED"/>
    <property type="match status" value="1"/>
</dbReference>
<evidence type="ECO:0000256" key="2">
    <source>
        <dbReference type="RuleBase" id="RU003719"/>
    </source>
</evidence>
<evidence type="ECO:0000259" key="3">
    <source>
        <dbReference type="Pfam" id="PF00389"/>
    </source>
</evidence>
<keyword evidence="6" id="KW-1185">Reference proteome</keyword>
<dbReference type="Pfam" id="PF02826">
    <property type="entry name" value="2-Hacid_dh_C"/>
    <property type="match status" value="1"/>
</dbReference>
<dbReference type="SUPFAM" id="SSF51735">
    <property type="entry name" value="NAD(P)-binding Rossmann-fold domains"/>
    <property type="match status" value="1"/>
</dbReference>
<organism evidence="5 6">
    <name type="scientific">Mesosutterella porci</name>
    <dbReference type="NCBI Taxonomy" id="2915351"/>
    <lineage>
        <taxon>Bacteria</taxon>
        <taxon>Pseudomonadati</taxon>
        <taxon>Pseudomonadota</taxon>
        <taxon>Betaproteobacteria</taxon>
        <taxon>Burkholderiales</taxon>
        <taxon>Sutterellaceae</taxon>
        <taxon>Mesosutterella</taxon>
    </lineage>
</organism>
<feature type="domain" description="D-isomer specific 2-hydroxyacid dehydrogenase NAD-binding" evidence="4">
    <location>
        <begin position="114"/>
        <end position="286"/>
    </location>
</feature>
<sequence length="319" mass="34090">MKKLVITAGGFAKADPQLLSELAQAGYEVQNLSGRFQPNSPGDELIGALQGARSVIAGRESYSRRVLSALPELRLISRCGVGCDSIDLEACRELGITVCRGVGSVEGAVAEQVMAYILFFARRLDLQSSMMHGGIWKKVLSRGAKGSTLGLVGFGGIGREIALRAKPFGMKILYFCRHPDPRWDEAYGASYAPLQEVIARSDYLSVNTPLTPETRGMFGAKEFAAMKQGAVFINIARGPVADARALAAALKSGHLGGAGIDVYDSEPCTDSPLRECENAVLTPHTSTFTGETRLLMARAAAQNVLDWERGALSPRARAA</sequence>
<dbReference type="InterPro" id="IPR050223">
    <property type="entry name" value="D-isomer_2-hydroxyacid_DH"/>
</dbReference>
<feature type="domain" description="D-isomer specific 2-hydroxyacid dehydrogenase catalytic" evidence="3">
    <location>
        <begin position="24"/>
        <end position="312"/>
    </location>
</feature>
<dbReference type="RefSeq" id="WP_237978494.1">
    <property type="nucleotide sequence ID" value="NZ_JAKNCT010000005.1"/>
</dbReference>
<comment type="similarity">
    <text evidence="2">Belongs to the D-isomer specific 2-hydroxyacid dehydrogenase family.</text>
</comment>
<evidence type="ECO:0000313" key="5">
    <source>
        <dbReference type="EMBL" id="MCG5030841.1"/>
    </source>
</evidence>
<evidence type="ECO:0000256" key="1">
    <source>
        <dbReference type="ARBA" id="ARBA00023002"/>
    </source>
</evidence>
<dbReference type="CDD" id="cd12172">
    <property type="entry name" value="PGDH_like_2"/>
    <property type="match status" value="1"/>
</dbReference>
<dbReference type="InterPro" id="IPR006140">
    <property type="entry name" value="D-isomer_DH_NAD-bd"/>
</dbReference>
<reference evidence="5 6" key="1">
    <citation type="submission" date="2022-02" db="EMBL/GenBank/DDBJ databases">
        <title>Mesosutterella porci, a novel member of the family Sutterellaceae from pig feces.</title>
        <authorList>
            <person name="Wylensek D."/>
            <person name="Clavel T."/>
        </authorList>
    </citation>
    <scope>NUCLEOTIDE SEQUENCE [LARGE SCALE GENOMIC DNA]</scope>
    <source>
        <strain evidence="6">oilRF-744-wt-GAM-9</strain>
    </source>
</reference>
<protein>
    <submittedName>
        <fullName evidence="5">Phosphoglycerate dehydrogenase</fullName>
    </submittedName>
</protein>
<dbReference type="Gene3D" id="3.40.50.720">
    <property type="entry name" value="NAD(P)-binding Rossmann-like Domain"/>
    <property type="match status" value="2"/>
</dbReference>